<protein>
    <submittedName>
        <fullName evidence="2">Uncharacterized protein</fullName>
    </submittedName>
</protein>
<dbReference type="InterPro" id="IPR052452">
    <property type="entry name" value="Ankyrin-MYND_dom_contain_2"/>
</dbReference>
<accession>A0ABD2PYY9</accession>
<dbReference type="EMBL" id="JBJKFK010001615">
    <property type="protein sequence ID" value="KAL3312645.1"/>
    <property type="molecule type" value="Genomic_DNA"/>
</dbReference>
<dbReference type="Gene3D" id="1.25.40.20">
    <property type="entry name" value="Ankyrin repeat-containing domain"/>
    <property type="match status" value="1"/>
</dbReference>
<dbReference type="InterPro" id="IPR002110">
    <property type="entry name" value="Ankyrin_rpt"/>
</dbReference>
<dbReference type="PANTHER" id="PTHR24150:SF8">
    <property type="entry name" value="ANKYRIN REPEAT AND MYND DOMAIN-CONTAINING PROTEIN 2"/>
    <property type="match status" value="1"/>
</dbReference>
<reference evidence="2 3" key="1">
    <citation type="submission" date="2024-11" db="EMBL/GenBank/DDBJ databases">
        <title>Adaptive evolution of stress response genes in parasites aligns with host niche diversity.</title>
        <authorList>
            <person name="Hahn C."/>
            <person name="Resl P."/>
        </authorList>
    </citation>
    <scope>NUCLEOTIDE SEQUENCE [LARGE SCALE GENOMIC DNA]</scope>
    <source>
        <strain evidence="2">EGGRZ-B1_66</strain>
        <tissue evidence="2">Body</tissue>
    </source>
</reference>
<feature type="repeat" description="ANK" evidence="1">
    <location>
        <begin position="41"/>
        <end position="73"/>
    </location>
</feature>
<comment type="caution">
    <text evidence="2">The sequence shown here is derived from an EMBL/GenBank/DDBJ whole genome shotgun (WGS) entry which is preliminary data.</text>
</comment>
<dbReference type="PROSITE" id="PS50297">
    <property type="entry name" value="ANK_REP_REGION"/>
    <property type="match status" value="2"/>
</dbReference>
<organism evidence="2 3">
    <name type="scientific">Cichlidogyrus casuarinus</name>
    <dbReference type="NCBI Taxonomy" id="1844966"/>
    <lineage>
        <taxon>Eukaryota</taxon>
        <taxon>Metazoa</taxon>
        <taxon>Spiralia</taxon>
        <taxon>Lophotrochozoa</taxon>
        <taxon>Platyhelminthes</taxon>
        <taxon>Monogenea</taxon>
        <taxon>Monopisthocotylea</taxon>
        <taxon>Dactylogyridea</taxon>
        <taxon>Ancyrocephalidae</taxon>
        <taxon>Cichlidogyrus</taxon>
    </lineage>
</organism>
<keyword evidence="3" id="KW-1185">Reference proteome</keyword>
<dbReference type="PANTHER" id="PTHR24150">
    <property type="entry name" value="ANKYRIN REPEAT AND MYND DOMAIN-CONTAINING PROTEIN 2"/>
    <property type="match status" value="1"/>
</dbReference>
<proteinExistence type="predicted"/>
<evidence type="ECO:0000313" key="3">
    <source>
        <dbReference type="Proteomes" id="UP001626550"/>
    </source>
</evidence>
<evidence type="ECO:0000256" key="1">
    <source>
        <dbReference type="PROSITE-ProRule" id="PRU00023"/>
    </source>
</evidence>
<keyword evidence="1" id="KW-0040">ANK repeat</keyword>
<sequence length="276" mass="31020">MIETDEQSLSLPHKCIKDNDITRLKSLISTGETDIESPDETGTTLLSASAYHGNLDLAKFLVSCGAEINCYTHKDGYTPLFFASIGGHLAIIEFLLERGARIQDQNRLNRTAADIAGFIGNHKVVALLNSYISLTELLKYTKPNGINKVVRLPPSLLHIFHRILVDLNFSPVRVLRTLAHNYQYGKEPTLLGNAESLAKQVIDDLVREHFDPHNNVECIAIKLHLIAETFRLAHTQLMHIQPRKENELLWPLTNLVKKLLRSGNEHGIPICKFHLA</sequence>
<evidence type="ECO:0000313" key="2">
    <source>
        <dbReference type="EMBL" id="KAL3312645.1"/>
    </source>
</evidence>
<dbReference type="SUPFAM" id="SSF48403">
    <property type="entry name" value="Ankyrin repeat"/>
    <property type="match status" value="1"/>
</dbReference>
<dbReference type="PROSITE" id="PS50088">
    <property type="entry name" value="ANK_REPEAT"/>
    <property type="match status" value="2"/>
</dbReference>
<feature type="repeat" description="ANK" evidence="1">
    <location>
        <begin position="75"/>
        <end position="107"/>
    </location>
</feature>
<dbReference type="Proteomes" id="UP001626550">
    <property type="component" value="Unassembled WGS sequence"/>
</dbReference>
<dbReference type="SMART" id="SM00248">
    <property type="entry name" value="ANK"/>
    <property type="match status" value="2"/>
</dbReference>
<name>A0ABD2PYY9_9PLAT</name>
<dbReference type="InterPro" id="IPR036770">
    <property type="entry name" value="Ankyrin_rpt-contain_sf"/>
</dbReference>
<dbReference type="Pfam" id="PF12796">
    <property type="entry name" value="Ank_2"/>
    <property type="match status" value="1"/>
</dbReference>
<dbReference type="AlphaFoldDB" id="A0ABD2PYY9"/>
<gene>
    <name evidence="2" type="ORF">Ciccas_008761</name>
</gene>